<dbReference type="Proteomes" id="UP001300502">
    <property type="component" value="Unassembled WGS sequence"/>
</dbReference>
<organism evidence="1 2">
    <name type="scientific">Galdieria yellowstonensis</name>
    <dbReference type="NCBI Taxonomy" id="3028027"/>
    <lineage>
        <taxon>Eukaryota</taxon>
        <taxon>Rhodophyta</taxon>
        <taxon>Bangiophyceae</taxon>
        <taxon>Galdieriales</taxon>
        <taxon>Galdieriaceae</taxon>
        <taxon>Galdieria</taxon>
    </lineage>
</organism>
<evidence type="ECO:0000313" key="1">
    <source>
        <dbReference type="EMBL" id="KAK4525654.1"/>
    </source>
</evidence>
<dbReference type="AlphaFoldDB" id="A0AAV9IE15"/>
<protein>
    <recommendedName>
        <fullName evidence="3">Elongator complex protein 6</fullName>
    </recommendedName>
</protein>
<proteinExistence type="predicted"/>
<reference evidence="1 2" key="1">
    <citation type="submission" date="2022-07" db="EMBL/GenBank/DDBJ databases">
        <title>Genome-wide signatures of adaptation to extreme environments.</title>
        <authorList>
            <person name="Cho C.H."/>
            <person name="Yoon H.S."/>
        </authorList>
    </citation>
    <scope>NUCLEOTIDE SEQUENCE [LARGE SCALE GENOMIC DNA]</scope>
    <source>
        <strain evidence="1 2">108.79 E11</strain>
    </source>
</reference>
<evidence type="ECO:0000313" key="2">
    <source>
        <dbReference type="Proteomes" id="UP001300502"/>
    </source>
</evidence>
<evidence type="ECO:0008006" key="3">
    <source>
        <dbReference type="Google" id="ProtNLM"/>
    </source>
</evidence>
<dbReference type="InterPro" id="IPR027417">
    <property type="entry name" value="P-loop_NTPase"/>
</dbReference>
<name>A0AAV9IE15_9RHOD</name>
<keyword evidence="2" id="KW-1185">Reference proteome</keyword>
<gene>
    <name evidence="1" type="ORF">GAYE_SCF15G3563</name>
</gene>
<accession>A0AAV9IE15</accession>
<comment type="caution">
    <text evidence="1">The sequence shown here is derived from an EMBL/GenBank/DDBJ whole genome shotgun (WGS) entry which is preliminary data.</text>
</comment>
<sequence>MEVSWWRLLGWPSEDQPLSQYIVVKDCALCEGTPFLHQIAAAYLRNGFFLVYLSAETPWYSLYLNLRKLGVRLDSSQGRKRILFFDAADPSETNSNEDYPDCFMEHVAINIRNGFDWIGQICNLMDKYLSERRDPEHPLPVAVMLDSSTSISFLNKESDTVGSLFHYLRVMEQKLAPTIYCVCQLVHFDMGYGEELLQEAKFYDSLVLHLDALSLGASSEQDGRLSVEDRDQVTYRVLFKILENQIKLFTI</sequence>
<dbReference type="Gene3D" id="3.40.50.300">
    <property type="entry name" value="P-loop containing nucleotide triphosphate hydrolases"/>
    <property type="match status" value="1"/>
</dbReference>
<dbReference type="EMBL" id="JANCYU010000032">
    <property type="protein sequence ID" value="KAK4525654.1"/>
    <property type="molecule type" value="Genomic_DNA"/>
</dbReference>